<sequence>MKELRVDHIKKTYGDKTLFDDISFLIHTKDKVGLIGVNGTGKTSLLNILAGKDNGDSGEMKTPQDYHISYLSQDSTLPEELTVAEAVFQGDSPILQAVREYEEALVNLASDGSNQQYQHAYTKAEEKMNKEDAWLADTNAKTVLHQLGISDISRQIKELSGGQKKRVGLAQVLIQEPDLLLLDEPTNHLDYQAIEWLESYLSQYTGALVMVTHDRYFLDKVTNRIFELAFGKLHEYKGNYQTYLLAKAEREETEKAQEHKRKQLYKQELAWMRAGVKARGTKQQARINRFNDLQGDLNQIGENDDIDITIGSQRLGKKVMTVEHGNFEIESKTILKDFNLLVQGRDRIGITGENGAGKSTLLNILAGRLQLASGLYEIGETVKLAYYTQENEDMDPNMRMIQYLQEAAELVKQADGSTISIAEMLERFLFPRSSHGTIIGKLSGGEKRRLFLLKLLIAQPNVLLLDEPTNDLDIDTLTVLEDYLEHFNGAVISVSHDRYFLDKTVEKLFVFQGNGKIIEYFGTMSDYLADSKAEEKKQITATKSAVKKSEPKIEKAKQKLTYAEKQEWDKIESEIEGLETKITTLTEEMNHQGSDFTKLQDLQKAISESEAQLEYKMERWEYLSEFI</sequence>
<reference evidence="5 6" key="1">
    <citation type="submission" date="2017-05" db="EMBL/GenBank/DDBJ databases">
        <title>Vagococcus spp. assemblies.</title>
        <authorList>
            <person name="Gulvik C.A."/>
        </authorList>
    </citation>
    <scope>NUCLEOTIDE SEQUENCE [LARGE SCALE GENOMIC DNA]</scope>
    <source>
        <strain evidence="5 6">NCFB 2777</strain>
    </source>
</reference>
<dbReference type="GeneID" id="98568298"/>
<keyword evidence="6" id="KW-1185">Reference proteome</keyword>
<gene>
    <name evidence="5" type="ORF">CBF35_07950</name>
</gene>
<dbReference type="Pfam" id="PF12848">
    <property type="entry name" value="ABC_tran_Xtn"/>
    <property type="match status" value="1"/>
</dbReference>
<comment type="caution">
    <text evidence="5">The sequence shown here is derived from an EMBL/GenBank/DDBJ whole genome shotgun (WGS) entry which is preliminary data.</text>
</comment>
<evidence type="ECO:0000256" key="3">
    <source>
        <dbReference type="SAM" id="Coils"/>
    </source>
</evidence>
<dbReference type="GO" id="GO:0016887">
    <property type="term" value="F:ATP hydrolysis activity"/>
    <property type="evidence" value="ECO:0007669"/>
    <property type="project" value="InterPro"/>
</dbReference>
<dbReference type="InterPro" id="IPR051309">
    <property type="entry name" value="ABCF_ATPase"/>
</dbReference>
<dbReference type="SUPFAM" id="SSF52540">
    <property type="entry name" value="P-loop containing nucleoside triphosphate hydrolases"/>
    <property type="match status" value="2"/>
</dbReference>
<dbReference type="InterPro" id="IPR037118">
    <property type="entry name" value="Val-tRNA_synth_C_sf"/>
</dbReference>
<dbReference type="CDD" id="cd03221">
    <property type="entry name" value="ABCF_EF-3"/>
    <property type="match status" value="2"/>
</dbReference>
<dbReference type="RefSeq" id="WP_126779861.1">
    <property type="nucleotide sequence ID" value="NZ_NGJU01000010.1"/>
</dbReference>
<dbReference type="InterPro" id="IPR003593">
    <property type="entry name" value="AAA+_ATPase"/>
</dbReference>
<dbReference type="AlphaFoldDB" id="A0A429ZP56"/>
<keyword evidence="2 5" id="KW-0067">ATP-binding</keyword>
<dbReference type="GO" id="GO:0003677">
    <property type="term" value="F:DNA binding"/>
    <property type="evidence" value="ECO:0007669"/>
    <property type="project" value="InterPro"/>
</dbReference>
<dbReference type="EMBL" id="NGJU01000010">
    <property type="protein sequence ID" value="RST95484.1"/>
    <property type="molecule type" value="Genomic_DNA"/>
</dbReference>
<dbReference type="PROSITE" id="PS50893">
    <property type="entry name" value="ABC_TRANSPORTER_2"/>
    <property type="match status" value="2"/>
</dbReference>
<dbReference type="PROSITE" id="PS00211">
    <property type="entry name" value="ABC_TRANSPORTER_1"/>
    <property type="match status" value="2"/>
</dbReference>
<name>A0A429ZP56_9ENTE</name>
<evidence type="ECO:0000256" key="2">
    <source>
        <dbReference type="ARBA" id="ARBA00022840"/>
    </source>
</evidence>
<evidence type="ECO:0000313" key="6">
    <source>
        <dbReference type="Proteomes" id="UP000287239"/>
    </source>
</evidence>
<feature type="domain" description="ABC transporter" evidence="4">
    <location>
        <begin position="320"/>
        <end position="539"/>
    </location>
</feature>
<dbReference type="InterPro" id="IPR003439">
    <property type="entry name" value="ABC_transporter-like_ATP-bd"/>
</dbReference>
<dbReference type="PANTHER" id="PTHR42855">
    <property type="entry name" value="ABC TRANSPORTER ATP-BINDING SUBUNIT"/>
    <property type="match status" value="1"/>
</dbReference>
<proteinExistence type="predicted"/>
<evidence type="ECO:0000256" key="1">
    <source>
        <dbReference type="ARBA" id="ARBA00022741"/>
    </source>
</evidence>
<feature type="domain" description="ABC transporter" evidence="4">
    <location>
        <begin position="4"/>
        <end position="255"/>
    </location>
</feature>
<keyword evidence="1" id="KW-0547">Nucleotide-binding</keyword>
<accession>A0A429ZP56</accession>
<evidence type="ECO:0000313" key="5">
    <source>
        <dbReference type="EMBL" id="RST95484.1"/>
    </source>
</evidence>
<dbReference type="GO" id="GO:0005524">
    <property type="term" value="F:ATP binding"/>
    <property type="evidence" value="ECO:0007669"/>
    <property type="project" value="UniProtKB-KW"/>
</dbReference>
<dbReference type="InterPro" id="IPR027417">
    <property type="entry name" value="P-loop_NTPase"/>
</dbReference>
<dbReference type="Gene3D" id="3.40.50.300">
    <property type="entry name" value="P-loop containing nucleotide triphosphate hydrolases"/>
    <property type="match status" value="2"/>
</dbReference>
<dbReference type="OrthoDB" id="9760950at2"/>
<dbReference type="Pfam" id="PF16326">
    <property type="entry name" value="ABC_tran_CTD"/>
    <property type="match status" value="1"/>
</dbReference>
<dbReference type="PANTHER" id="PTHR42855:SF1">
    <property type="entry name" value="ABC TRANSPORTER DOMAIN-CONTAINING PROTEIN"/>
    <property type="match status" value="1"/>
</dbReference>
<evidence type="ECO:0000259" key="4">
    <source>
        <dbReference type="PROSITE" id="PS50893"/>
    </source>
</evidence>
<keyword evidence="3" id="KW-0175">Coiled coil</keyword>
<dbReference type="SMART" id="SM00382">
    <property type="entry name" value="AAA"/>
    <property type="match status" value="2"/>
</dbReference>
<organism evidence="5 6">
    <name type="scientific">Vagococcus salmoninarum</name>
    <dbReference type="NCBI Taxonomy" id="2739"/>
    <lineage>
        <taxon>Bacteria</taxon>
        <taxon>Bacillati</taxon>
        <taxon>Bacillota</taxon>
        <taxon>Bacilli</taxon>
        <taxon>Lactobacillales</taxon>
        <taxon>Enterococcaceae</taxon>
        <taxon>Vagococcus</taxon>
    </lineage>
</organism>
<dbReference type="Gene3D" id="1.10.287.380">
    <property type="entry name" value="Valyl-tRNA synthetase, C-terminal domain"/>
    <property type="match status" value="1"/>
</dbReference>
<feature type="coiled-coil region" evidence="3">
    <location>
        <begin position="568"/>
        <end position="619"/>
    </location>
</feature>
<dbReference type="InterPro" id="IPR032781">
    <property type="entry name" value="ABC_tran_Xtn"/>
</dbReference>
<protein>
    <submittedName>
        <fullName evidence="5">Multidrug ABC transporter ATP-binding protein</fullName>
    </submittedName>
</protein>
<dbReference type="InterPro" id="IPR017871">
    <property type="entry name" value="ABC_transporter-like_CS"/>
</dbReference>
<dbReference type="FunFam" id="3.40.50.300:FF:000011">
    <property type="entry name" value="Putative ABC transporter ATP-binding component"/>
    <property type="match status" value="1"/>
</dbReference>
<dbReference type="InterPro" id="IPR032524">
    <property type="entry name" value="ABC_tran_C"/>
</dbReference>
<dbReference type="Proteomes" id="UP000287239">
    <property type="component" value="Unassembled WGS sequence"/>
</dbReference>
<dbReference type="Pfam" id="PF00005">
    <property type="entry name" value="ABC_tran"/>
    <property type="match status" value="2"/>
</dbReference>